<proteinExistence type="predicted"/>
<gene>
    <name evidence="1" type="ORF">GCM10008111_04420</name>
</gene>
<dbReference type="Proteomes" id="UP000634667">
    <property type="component" value="Unassembled WGS sequence"/>
</dbReference>
<evidence type="ECO:0008006" key="3">
    <source>
        <dbReference type="Google" id="ProtNLM"/>
    </source>
</evidence>
<comment type="caution">
    <text evidence="1">The sequence shown here is derived from an EMBL/GenBank/DDBJ whole genome shotgun (WGS) entry which is preliminary data.</text>
</comment>
<accession>A0ABQ2WH84</accession>
<protein>
    <recommendedName>
        <fullName evidence="3">HDOD domain-containing protein</fullName>
    </recommendedName>
</protein>
<dbReference type="EMBL" id="BMYR01000001">
    <property type="protein sequence ID" value="GGW51546.1"/>
    <property type="molecule type" value="Genomic_DNA"/>
</dbReference>
<keyword evidence="2" id="KW-1185">Reference proteome</keyword>
<reference evidence="2" key="1">
    <citation type="journal article" date="2019" name="Int. J. Syst. Evol. Microbiol.">
        <title>The Global Catalogue of Microorganisms (GCM) 10K type strain sequencing project: providing services to taxonomists for standard genome sequencing and annotation.</title>
        <authorList>
            <consortium name="The Broad Institute Genomics Platform"/>
            <consortium name="The Broad Institute Genome Sequencing Center for Infectious Disease"/>
            <person name="Wu L."/>
            <person name="Ma J."/>
        </authorList>
    </citation>
    <scope>NUCLEOTIDE SEQUENCE [LARGE SCALE GENOMIC DNA]</scope>
    <source>
        <strain evidence="2">KCTC 23723</strain>
    </source>
</reference>
<dbReference type="RefSeq" id="WP_189480010.1">
    <property type="nucleotide sequence ID" value="NZ_BMYR01000001.1"/>
</dbReference>
<evidence type="ECO:0000313" key="1">
    <source>
        <dbReference type="EMBL" id="GGW51546.1"/>
    </source>
</evidence>
<evidence type="ECO:0000313" key="2">
    <source>
        <dbReference type="Proteomes" id="UP000634667"/>
    </source>
</evidence>
<sequence>MPELSNNWLKCYEQLAELSCKLQDATLLEQWQSILNLCRDINTQLQQLTDEHFGASVAQLALNIPNHPITTQRAIKSWVLLTLLCRLKHWPNPRRDTLGICVLLASCARPAGKMPVALSVAQQLKHLKMGGVLTTVLAGSYHQLQKRQAWQVHHDSPLLTLALDLAAQLQPTTAEAIALEDVLAVRISETQSEFELEQLGQLAQLAPALYLCGRVAQDPLARFWLLCQRDGEGYQALPFWPEQQRLGEQLSYRALDELTIQAPATLPPNTWLDKVQLAPITHYATPTPSSLLQHSILPKLSHHNIDAQLALLEQQPIIVQFLLDNASESNRKQTTIHRLRHALAIFGQTQLPLAVARAEIAHYLQLQGSNQHAWLQQLQQCLHYALLLVGKHLPHGLHEQQAGLIAACCSAPLWHHPSLQAVPLSKTHQHQLLVGQLCQQYLLEPVRSQRFTAALLQHYQQHTWAEAALRQYQTSAPDTTVSSTTQLAFVLRVSWQLTFSVFCYPSAQQSTHELLQRAASILSLPEANLSYWQQAMLECSALYYPLP</sequence>
<name>A0ABQ2WH84_9ALTE</name>
<organism evidence="1 2">
    <name type="scientific">Alishewanella tabrizica</name>
    <dbReference type="NCBI Taxonomy" id="671278"/>
    <lineage>
        <taxon>Bacteria</taxon>
        <taxon>Pseudomonadati</taxon>
        <taxon>Pseudomonadota</taxon>
        <taxon>Gammaproteobacteria</taxon>
        <taxon>Alteromonadales</taxon>
        <taxon>Alteromonadaceae</taxon>
        <taxon>Alishewanella</taxon>
    </lineage>
</organism>